<dbReference type="GO" id="GO:0022857">
    <property type="term" value="F:transmembrane transporter activity"/>
    <property type="evidence" value="ECO:0007669"/>
    <property type="project" value="UniProtKB-ARBA"/>
</dbReference>
<dbReference type="PROSITE" id="PS50893">
    <property type="entry name" value="ABC_TRANSPORTER_2"/>
    <property type="match status" value="1"/>
</dbReference>
<dbReference type="EMBL" id="VSSQ01000960">
    <property type="protein sequence ID" value="MPM03519.1"/>
    <property type="molecule type" value="Genomic_DNA"/>
</dbReference>
<dbReference type="PANTHER" id="PTHR42798">
    <property type="entry name" value="LIPOPROTEIN-RELEASING SYSTEM ATP-BINDING PROTEIN LOLD"/>
    <property type="match status" value="1"/>
</dbReference>
<dbReference type="CDD" id="cd03255">
    <property type="entry name" value="ABC_MJ0796_LolCDE_FtsE"/>
    <property type="match status" value="1"/>
</dbReference>
<evidence type="ECO:0000256" key="1">
    <source>
        <dbReference type="ARBA" id="ARBA00005417"/>
    </source>
</evidence>
<dbReference type="Gene3D" id="3.40.50.300">
    <property type="entry name" value="P-loop containing nucleotide triphosphate hydrolases"/>
    <property type="match status" value="1"/>
</dbReference>
<keyword evidence="2" id="KW-0813">Transport</keyword>
<dbReference type="AlphaFoldDB" id="A0A644WIS5"/>
<dbReference type="Pfam" id="PF00005">
    <property type="entry name" value="ABC_tran"/>
    <property type="match status" value="1"/>
</dbReference>
<dbReference type="InterPro" id="IPR003593">
    <property type="entry name" value="AAA+_ATPase"/>
</dbReference>
<feature type="domain" description="ABC transporter" evidence="5">
    <location>
        <begin position="6"/>
        <end position="228"/>
    </location>
</feature>
<dbReference type="SUPFAM" id="SSF52540">
    <property type="entry name" value="P-loop containing nucleoside triphosphate hydrolases"/>
    <property type="match status" value="1"/>
</dbReference>
<dbReference type="EC" id="3.6.3.-" evidence="6"/>
<dbReference type="InterPro" id="IPR017911">
    <property type="entry name" value="MacB-like_ATP-bd"/>
</dbReference>
<dbReference type="GO" id="GO:0016887">
    <property type="term" value="F:ATP hydrolysis activity"/>
    <property type="evidence" value="ECO:0007669"/>
    <property type="project" value="InterPro"/>
</dbReference>
<organism evidence="6">
    <name type="scientific">bioreactor metagenome</name>
    <dbReference type="NCBI Taxonomy" id="1076179"/>
    <lineage>
        <taxon>unclassified sequences</taxon>
        <taxon>metagenomes</taxon>
        <taxon>ecological metagenomes</taxon>
    </lineage>
</organism>
<keyword evidence="3" id="KW-0547">Nucleotide-binding</keyword>
<protein>
    <submittedName>
        <fullName evidence="6">Putative ABC transporter ATP-binding protein YknY</fullName>
        <ecNumber evidence="6">3.6.3.-</ecNumber>
    </submittedName>
</protein>
<evidence type="ECO:0000259" key="5">
    <source>
        <dbReference type="PROSITE" id="PS50893"/>
    </source>
</evidence>
<dbReference type="InterPro" id="IPR027417">
    <property type="entry name" value="P-loop_NTPase"/>
</dbReference>
<comment type="similarity">
    <text evidence="1">Belongs to the ABC transporter superfamily.</text>
</comment>
<evidence type="ECO:0000256" key="4">
    <source>
        <dbReference type="ARBA" id="ARBA00022840"/>
    </source>
</evidence>
<keyword evidence="4 6" id="KW-0067">ATP-binding</keyword>
<reference evidence="6" key="1">
    <citation type="submission" date="2019-08" db="EMBL/GenBank/DDBJ databases">
        <authorList>
            <person name="Kucharzyk K."/>
            <person name="Murdoch R.W."/>
            <person name="Higgins S."/>
            <person name="Loffler F."/>
        </authorList>
    </citation>
    <scope>NUCLEOTIDE SEQUENCE</scope>
</reference>
<dbReference type="GO" id="GO:0098796">
    <property type="term" value="C:membrane protein complex"/>
    <property type="evidence" value="ECO:0007669"/>
    <property type="project" value="UniProtKB-ARBA"/>
</dbReference>
<comment type="caution">
    <text evidence="6">The sequence shown here is derived from an EMBL/GenBank/DDBJ whole genome shotgun (WGS) entry which is preliminary data.</text>
</comment>
<proteinExistence type="inferred from homology"/>
<evidence type="ECO:0000256" key="2">
    <source>
        <dbReference type="ARBA" id="ARBA00022448"/>
    </source>
</evidence>
<dbReference type="PANTHER" id="PTHR42798:SF2">
    <property type="entry name" value="ABC TRANSPORTER ATP-BINDING PROTEIN MG467-RELATED"/>
    <property type="match status" value="1"/>
</dbReference>
<dbReference type="GO" id="GO:0005524">
    <property type="term" value="F:ATP binding"/>
    <property type="evidence" value="ECO:0007669"/>
    <property type="project" value="UniProtKB-KW"/>
</dbReference>
<dbReference type="FunFam" id="3.40.50.300:FF:000032">
    <property type="entry name" value="Export ABC transporter ATP-binding protein"/>
    <property type="match status" value="1"/>
</dbReference>
<dbReference type="InterPro" id="IPR003439">
    <property type="entry name" value="ABC_transporter-like_ATP-bd"/>
</dbReference>
<dbReference type="InterPro" id="IPR017871">
    <property type="entry name" value="ABC_transporter-like_CS"/>
</dbReference>
<accession>A0A644WIS5</accession>
<gene>
    <name evidence="6" type="primary">yknY_33</name>
    <name evidence="6" type="ORF">SDC9_49786</name>
</gene>
<sequence length="228" mass="25416">MVESVIRLQDVRRYYVMGEFVVKALDGVTVDIKRGELTSIMGPSGSGKSTMMNLIGCLDTPTSGLIDIDGENTAGLNETELAYIRNRKVGFVFQQFNLLGKLTALDNVIVPLLYGGMSVRERKQKAMDALERVGLSDRLYHRPNELSGGQKQRVAIARALVNNPTILLADEPTGALDTKTGNQIMELFEELNSEGRTVIFVTHDRELGMRCHRQIRIRDGRLEEQHAV</sequence>
<evidence type="ECO:0000313" key="6">
    <source>
        <dbReference type="EMBL" id="MPM03519.1"/>
    </source>
</evidence>
<keyword evidence="6" id="KW-0378">Hydrolase</keyword>
<evidence type="ECO:0000256" key="3">
    <source>
        <dbReference type="ARBA" id="ARBA00022741"/>
    </source>
</evidence>
<name>A0A644WIS5_9ZZZZ</name>
<dbReference type="SMART" id="SM00382">
    <property type="entry name" value="AAA"/>
    <property type="match status" value="1"/>
</dbReference>
<dbReference type="PROSITE" id="PS00211">
    <property type="entry name" value="ABC_TRANSPORTER_1"/>
    <property type="match status" value="1"/>
</dbReference>